<feature type="region of interest" description="Disordered" evidence="1">
    <location>
        <begin position="23"/>
        <end position="116"/>
    </location>
</feature>
<protein>
    <submittedName>
        <fullName evidence="2">Uncharacterized protein</fullName>
    </submittedName>
</protein>
<accession>A0ABQ7NJG7</accession>
<proteinExistence type="predicted"/>
<feature type="non-terminal residue" evidence="2">
    <location>
        <position position="1"/>
    </location>
</feature>
<evidence type="ECO:0000313" key="3">
    <source>
        <dbReference type="Proteomes" id="UP000823674"/>
    </source>
</evidence>
<feature type="compositionally biased region" description="Acidic residues" evidence="1">
    <location>
        <begin position="60"/>
        <end position="78"/>
    </location>
</feature>
<name>A0ABQ7NJG7_BRACM</name>
<reference evidence="2 3" key="1">
    <citation type="submission" date="2021-03" db="EMBL/GenBank/DDBJ databases">
        <authorList>
            <person name="King G.J."/>
            <person name="Bancroft I."/>
            <person name="Baten A."/>
            <person name="Bloomfield J."/>
            <person name="Borpatragohain P."/>
            <person name="He Z."/>
            <person name="Irish N."/>
            <person name="Irwin J."/>
            <person name="Liu K."/>
            <person name="Mauleon R.P."/>
            <person name="Moore J."/>
            <person name="Morris R."/>
            <person name="Ostergaard L."/>
            <person name="Wang B."/>
            <person name="Wells R."/>
        </authorList>
    </citation>
    <scope>NUCLEOTIDE SEQUENCE [LARGE SCALE GENOMIC DNA]</scope>
    <source>
        <strain evidence="2">R-o-18</strain>
        <tissue evidence="2">Leaf</tissue>
    </source>
</reference>
<comment type="caution">
    <text evidence="2">The sequence shown here is derived from an EMBL/GenBank/DDBJ whole genome shotgun (WGS) entry which is preliminary data.</text>
</comment>
<organism evidence="2 3">
    <name type="scientific">Brassica rapa subsp. trilocularis</name>
    <dbReference type="NCBI Taxonomy" id="1813537"/>
    <lineage>
        <taxon>Eukaryota</taxon>
        <taxon>Viridiplantae</taxon>
        <taxon>Streptophyta</taxon>
        <taxon>Embryophyta</taxon>
        <taxon>Tracheophyta</taxon>
        <taxon>Spermatophyta</taxon>
        <taxon>Magnoliopsida</taxon>
        <taxon>eudicotyledons</taxon>
        <taxon>Gunneridae</taxon>
        <taxon>Pentapetalae</taxon>
        <taxon>rosids</taxon>
        <taxon>malvids</taxon>
        <taxon>Brassicales</taxon>
        <taxon>Brassicaceae</taxon>
        <taxon>Brassiceae</taxon>
        <taxon>Brassica</taxon>
    </lineage>
</organism>
<dbReference type="Proteomes" id="UP000823674">
    <property type="component" value="Chromosome A02"/>
</dbReference>
<dbReference type="EMBL" id="JADBGQ010000002">
    <property type="protein sequence ID" value="KAG5410985.1"/>
    <property type="molecule type" value="Genomic_DNA"/>
</dbReference>
<feature type="non-terminal residue" evidence="2">
    <location>
        <position position="203"/>
    </location>
</feature>
<gene>
    <name evidence="2" type="primary">A02g508450.1_BraROA</name>
    <name evidence="2" type="ORF">IGI04_007304</name>
</gene>
<evidence type="ECO:0000256" key="1">
    <source>
        <dbReference type="SAM" id="MobiDB-lite"/>
    </source>
</evidence>
<sequence>VHFKNKGIFQVVEHEDNETWLTIPQNKSPLARKTNGKATQRPEVEPPTGSPSRYHLLSNELEEGEVDVEEDSSDEESSVESQTALEKKKQMERQKSGKKKKSQKVNPNINVGLRKDQNKGSLQQLSAGAFEVVAEATTNWNYWAEIEENFLRQKSRITWLKNGDQNTLFFFKIVQCRSSFNLIRQLILPSGETITDPQLIKIT</sequence>
<feature type="compositionally biased region" description="Basic and acidic residues" evidence="1">
    <location>
        <begin position="85"/>
        <end position="95"/>
    </location>
</feature>
<evidence type="ECO:0000313" key="2">
    <source>
        <dbReference type="EMBL" id="KAG5410985.1"/>
    </source>
</evidence>
<keyword evidence="3" id="KW-1185">Reference proteome</keyword>